<dbReference type="EMBL" id="CP045725">
    <property type="protein sequence ID" value="QGF23831.1"/>
    <property type="molecule type" value="Genomic_DNA"/>
</dbReference>
<evidence type="ECO:0000256" key="5">
    <source>
        <dbReference type="ARBA" id="ARBA00022989"/>
    </source>
</evidence>
<feature type="domain" description="VTT" evidence="8">
    <location>
        <begin position="50"/>
        <end position="174"/>
    </location>
</feature>
<evidence type="ECO:0000256" key="3">
    <source>
        <dbReference type="ARBA" id="ARBA00022475"/>
    </source>
</evidence>
<dbReference type="PANTHER" id="PTHR30353">
    <property type="entry name" value="INNER MEMBRANE PROTEIN DEDA-RELATED"/>
    <property type="match status" value="1"/>
</dbReference>
<keyword evidence="5 7" id="KW-1133">Transmembrane helix</keyword>
<proteinExistence type="inferred from homology"/>
<keyword evidence="10" id="KW-1185">Reference proteome</keyword>
<protein>
    <submittedName>
        <fullName evidence="9">Alkaline phosphatase</fullName>
    </submittedName>
</protein>
<accession>A0A5Q2FBQ7</accession>
<gene>
    <name evidence="9" type="ORF">Rai3103_09260</name>
</gene>
<evidence type="ECO:0000256" key="7">
    <source>
        <dbReference type="RuleBase" id="RU367016"/>
    </source>
</evidence>
<dbReference type="Pfam" id="PF09335">
    <property type="entry name" value="VTT_dom"/>
    <property type="match status" value="1"/>
</dbReference>
<comment type="subcellular location">
    <subcellularLocation>
        <location evidence="1 7">Cell membrane</location>
        <topology evidence="1 7">Multi-pass membrane protein</topology>
    </subcellularLocation>
</comment>
<organism evidence="9 10">
    <name type="scientific">Raineyella fluvialis</name>
    <dbReference type="NCBI Taxonomy" id="2662261"/>
    <lineage>
        <taxon>Bacteria</taxon>
        <taxon>Bacillati</taxon>
        <taxon>Actinomycetota</taxon>
        <taxon>Actinomycetes</taxon>
        <taxon>Propionibacteriales</taxon>
        <taxon>Propionibacteriaceae</taxon>
        <taxon>Raineyella</taxon>
    </lineage>
</organism>
<dbReference type="RefSeq" id="WP_153572361.1">
    <property type="nucleotide sequence ID" value="NZ_CP045725.1"/>
</dbReference>
<evidence type="ECO:0000313" key="10">
    <source>
        <dbReference type="Proteomes" id="UP000386847"/>
    </source>
</evidence>
<evidence type="ECO:0000256" key="4">
    <source>
        <dbReference type="ARBA" id="ARBA00022692"/>
    </source>
</evidence>
<name>A0A5Q2FBQ7_9ACTN</name>
<evidence type="ECO:0000313" key="9">
    <source>
        <dbReference type="EMBL" id="QGF23831.1"/>
    </source>
</evidence>
<dbReference type="Proteomes" id="UP000386847">
    <property type="component" value="Chromosome"/>
</dbReference>
<evidence type="ECO:0000259" key="8">
    <source>
        <dbReference type="Pfam" id="PF09335"/>
    </source>
</evidence>
<evidence type="ECO:0000256" key="1">
    <source>
        <dbReference type="ARBA" id="ARBA00004651"/>
    </source>
</evidence>
<feature type="transmembrane region" description="Helical" evidence="7">
    <location>
        <begin position="70"/>
        <end position="91"/>
    </location>
</feature>
<feature type="transmembrane region" description="Helical" evidence="7">
    <location>
        <begin position="30"/>
        <end position="50"/>
    </location>
</feature>
<dbReference type="InterPro" id="IPR032816">
    <property type="entry name" value="VTT_dom"/>
</dbReference>
<dbReference type="PANTHER" id="PTHR30353:SF0">
    <property type="entry name" value="TRANSMEMBRANE PROTEIN"/>
    <property type="match status" value="1"/>
</dbReference>
<dbReference type="InterPro" id="IPR032818">
    <property type="entry name" value="DedA-like"/>
</dbReference>
<keyword evidence="4 7" id="KW-0812">Transmembrane</keyword>
<keyword evidence="6 7" id="KW-0472">Membrane</keyword>
<evidence type="ECO:0000256" key="2">
    <source>
        <dbReference type="ARBA" id="ARBA00010792"/>
    </source>
</evidence>
<feature type="transmembrane region" description="Helical" evidence="7">
    <location>
        <begin position="154"/>
        <end position="176"/>
    </location>
</feature>
<evidence type="ECO:0000256" key="6">
    <source>
        <dbReference type="ARBA" id="ARBA00023136"/>
    </source>
</evidence>
<dbReference type="AlphaFoldDB" id="A0A5Q2FBQ7"/>
<reference evidence="9 10" key="1">
    <citation type="submission" date="2019-10" db="EMBL/GenBank/DDBJ databases">
        <title>Genomic analysis of Raineyella sp. CBA3103.</title>
        <authorList>
            <person name="Roh S.W."/>
        </authorList>
    </citation>
    <scope>NUCLEOTIDE SEQUENCE [LARGE SCALE GENOMIC DNA]</scope>
    <source>
        <strain evidence="9 10">CBA3103</strain>
    </source>
</reference>
<dbReference type="KEGG" id="rain:Rai3103_09260"/>
<keyword evidence="3 7" id="KW-1003">Cell membrane</keyword>
<feature type="transmembrane region" description="Helical" evidence="7">
    <location>
        <begin position="188"/>
        <end position="206"/>
    </location>
</feature>
<sequence>MDLATLVPQAVPGLHFLSDPAALLQQLGPWALVGIALMVFIESGLLFPFLPGDSLLFTAALLLTPLGLNFWVLILVAFVAAFLGDQVGYFLGSRFGRGLFKDDARVLKTEHLVRAEEFFHKYGGRSLVLARFVPVVRTYVPLVAGMVRHPYSHFIGWNALGGALWVAIMTTAGYFLGDFPPVRNHVDLIAIIIVFVSLLPMGIEILRARRSNRAPKRALDTATERENV</sequence>
<dbReference type="GO" id="GO:0005886">
    <property type="term" value="C:plasma membrane"/>
    <property type="evidence" value="ECO:0007669"/>
    <property type="project" value="UniProtKB-SubCell"/>
</dbReference>
<comment type="similarity">
    <text evidence="2 7">Belongs to the DedA family.</text>
</comment>